<protein>
    <submittedName>
        <fullName evidence="2">Peptidase M19</fullName>
    </submittedName>
</protein>
<reference evidence="2 3" key="1">
    <citation type="submission" date="2019-08" db="EMBL/GenBank/DDBJ databases">
        <authorList>
            <person name="Ye J."/>
        </authorList>
    </citation>
    <scope>NUCLEOTIDE SEQUENCE [LARGE SCALE GENOMIC DNA]</scope>
    <source>
        <strain evidence="2 3">TK008</strain>
    </source>
</reference>
<dbReference type="Pfam" id="PF01244">
    <property type="entry name" value="Peptidase_M19"/>
    <property type="match status" value="1"/>
</dbReference>
<keyword evidence="1" id="KW-1133">Transmembrane helix</keyword>
<evidence type="ECO:0000313" key="2">
    <source>
        <dbReference type="EMBL" id="TXB68538.1"/>
    </source>
</evidence>
<dbReference type="CDD" id="cd01301">
    <property type="entry name" value="rDP_like"/>
    <property type="match status" value="1"/>
</dbReference>
<organism evidence="2 3">
    <name type="scientific">Paracoccus aurantiacus</name>
    <dbReference type="NCBI Taxonomy" id="2599412"/>
    <lineage>
        <taxon>Bacteria</taxon>
        <taxon>Pseudomonadati</taxon>
        <taxon>Pseudomonadota</taxon>
        <taxon>Alphaproteobacteria</taxon>
        <taxon>Rhodobacterales</taxon>
        <taxon>Paracoccaceae</taxon>
        <taxon>Paracoccus</taxon>
    </lineage>
</organism>
<sequence>MLRKILYVLIGLIVVAAVLFFTFAPAYVERGLNPLTTPAEGWPVSAEAQALHDRLVIGDWHSDALLWDRNLLKRVDRGHTDIPRLQEGNVAVQAFTTVTKSPAGLNYGQNSAEAPDQITKLVMGQLRPIRTWSSLLERALDQAARLRRMAESDPEDLRLILTRDDLQEVLAKRQTGARTIGSILGTEGGHPLEGDIANLDRLYDAGFRLVGLTHFFDNELGGSLHGESGAGLTDFGRQVVEGLMSRGMVIDLAHASPQLARDVLAIEGTRPIVSHTGVRGNCDTPRNIPDDLMQDIAAKGGVIGIGYWSDVNCGSTPGDIARTISAAIDLVGEDHVSLGSDYDGSVDAPFDTAGLAALTQALLDQGLTDDQVAKVMGANMMRYLAETLPER</sequence>
<dbReference type="PROSITE" id="PS51365">
    <property type="entry name" value="RENAL_DIPEPTIDASE_2"/>
    <property type="match status" value="1"/>
</dbReference>
<keyword evidence="1" id="KW-0472">Membrane</keyword>
<dbReference type="GO" id="GO:0006508">
    <property type="term" value="P:proteolysis"/>
    <property type="evidence" value="ECO:0007669"/>
    <property type="project" value="InterPro"/>
</dbReference>
<keyword evidence="1" id="KW-0812">Transmembrane</keyword>
<dbReference type="RefSeq" id="WP_147098421.1">
    <property type="nucleotide sequence ID" value="NZ_JBHUFH010000012.1"/>
</dbReference>
<dbReference type="AlphaFoldDB" id="A0A5C6S263"/>
<gene>
    <name evidence="2" type="ORF">FQV27_11140</name>
</gene>
<comment type="caution">
    <text evidence="2">The sequence shown here is derived from an EMBL/GenBank/DDBJ whole genome shotgun (WGS) entry which is preliminary data.</text>
</comment>
<evidence type="ECO:0000256" key="1">
    <source>
        <dbReference type="SAM" id="Phobius"/>
    </source>
</evidence>
<dbReference type="OrthoDB" id="9804920at2"/>
<dbReference type="InterPro" id="IPR008257">
    <property type="entry name" value="Pept_M19"/>
</dbReference>
<accession>A0A5C6S263</accession>
<dbReference type="SUPFAM" id="SSF51556">
    <property type="entry name" value="Metallo-dependent hydrolases"/>
    <property type="match status" value="1"/>
</dbReference>
<dbReference type="Gene3D" id="3.20.20.140">
    <property type="entry name" value="Metal-dependent hydrolases"/>
    <property type="match status" value="1"/>
</dbReference>
<keyword evidence="3" id="KW-1185">Reference proteome</keyword>
<evidence type="ECO:0000313" key="3">
    <source>
        <dbReference type="Proteomes" id="UP000321562"/>
    </source>
</evidence>
<name>A0A5C6S263_9RHOB</name>
<feature type="transmembrane region" description="Helical" evidence="1">
    <location>
        <begin position="7"/>
        <end position="28"/>
    </location>
</feature>
<dbReference type="Proteomes" id="UP000321562">
    <property type="component" value="Unassembled WGS sequence"/>
</dbReference>
<dbReference type="PANTHER" id="PTHR10443">
    <property type="entry name" value="MICROSOMAL DIPEPTIDASE"/>
    <property type="match status" value="1"/>
</dbReference>
<dbReference type="EMBL" id="VOPL01000004">
    <property type="protein sequence ID" value="TXB68538.1"/>
    <property type="molecule type" value="Genomic_DNA"/>
</dbReference>
<dbReference type="GO" id="GO:0070573">
    <property type="term" value="F:metallodipeptidase activity"/>
    <property type="evidence" value="ECO:0007669"/>
    <property type="project" value="InterPro"/>
</dbReference>
<dbReference type="InterPro" id="IPR032466">
    <property type="entry name" value="Metal_Hydrolase"/>
</dbReference>
<dbReference type="PANTHER" id="PTHR10443:SF12">
    <property type="entry name" value="DIPEPTIDASE"/>
    <property type="match status" value="1"/>
</dbReference>
<proteinExistence type="predicted"/>